<feature type="compositionally biased region" description="Low complexity" evidence="1">
    <location>
        <begin position="167"/>
        <end position="199"/>
    </location>
</feature>
<proteinExistence type="predicted"/>
<dbReference type="InterPro" id="IPR024771">
    <property type="entry name" value="SUZ"/>
</dbReference>
<protein>
    <recommendedName>
        <fullName evidence="2">SUZ domain-containing protein</fullName>
    </recommendedName>
</protein>
<evidence type="ECO:0000313" key="3">
    <source>
        <dbReference type="EMBL" id="KAG8442690.1"/>
    </source>
</evidence>
<dbReference type="Pfam" id="PF12752">
    <property type="entry name" value="SUZ"/>
    <property type="match status" value="1"/>
</dbReference>
<dbReference type="AlphaFoldDB" id="A0A8T2JH93"/>
<evidence type="ECO:0000259" key="2">
    <source>
        <dbReference type="PROSITE" id="PS51673"/>
    </source>
</evidence>
<comment type="caution">
    <text evidence="3">The sequence shown here is derived from an EMBL/GenBank/DDBJ whole genome shotgun (WGS) entry which is preliminary data.</text>
</comment>
<organism evidence="3 4">
    <name type="scientific">Hymenochirus boettgeri</name>
    <name type="common">Congo dwarf clawed frog</name>
    <dbReference type="NCBI Taxonomy" id="247094"/>
    <lineage>
        <taxon>Eukaryota</taxon>
        <taxon>Metazoa</taxon>
        <taxon>Chordata</taxon>
        <taxon>Craniata</taxon>
        <taxon>Vertebrata</taxon>
        <taxon>Euteleostomi</taxon>
        <taxon>Amphibia</taxon>
        <taxon>Batrachia</taxon>
        <taxon>Anura</taxon>
        <taxon>Pipoidea</taxon>
        <taxon>Pipidae</taxon>
        <taxon>Pipinae</taxon>
        <taxon>Hymenochirus</taxon>
    </lineage>
</organism>
<keyword evidence="4" id="KW-1185">Reference proteome</keyword>
<name>A0A8T2JH93_9PIPI</name>
<dbReference type="OrthoDB" id="278430at2759"/>
<feature type="compositionally biased region" description="Polar residues" evidence="1">
    <location>
        <begin position="138"/>
        <end position="147"/>
    </location>
</feature>
<reference evidence="3" key="1">
    <citation type="thesis" date="2020" institute="ProQuest LLC" country="789 East Eisenhower Parkway, Ann Arbor, MI, USA">
        <title>Comparative Genomics and Chromosome Evolution.</title>
        <authorList>
            <person name="Mudd A.B."/>
        </authorList>
    </citation>
    <scope>NUCLEOTIDE SEQUENCE</scope>
    <source>
        <strain evidence="3">Female2</strain>
        <tissue evidence="3">Blood</tissue>
    </source>
</reference>
<accession>A0A8T2JH93</accession>
<sequence>MFYFAGRPEQRFFEHLKDEKSEESQKRFILKRDNSSIDKEENQQNRIHPFRDDRRSKSIEEREEEYQKVRERIFAQDSVFSTENLFMEIRIAEETNVCNNIHRKRQLFSGNRDGSEKTIGSRQSSAENDLKWAGERPWSSTDSDISNRNLKPSIIKTASLGGITMLTRGDSSGSSRSTGELSKTGSESSSSAGSSGSLSRLQPSLQSVPIVSATSVSTAGNMSYSENGIASSNTSYILLPFEAAGIPPASIILNPHTGHPFVNTDGTPAIYNPFNGQQSLRAQIIGPVQHQAALHQPQAQQKMQGQLMTQREDIATHFNQINLSRQSSGETPEPVPAPVFSSAIIAEQTQPTNFVLSSSSQQMPPGSYTSTGQSVTQLLQPTPPQGLAQSPSQMSVYYFPSGQYPTSANQQYRPVGSVQLNAQRNPQMPPAIQQAGYQSVLSAQKHGFQGLTGLQQSTLNQNLLNSQQGSQMQGMMVQYPSMSSYQVPVSQQSQGIQQATYQQTATLPNLPNQGLITPTGMSVYCNVIPPTPQNSLRVIVPHSSSNVPALSTNCRTNCSGTDSSGWQIKY</sequence>
<feature type="region of interest" description="Disordered" evidence="1">
    <location>
        <begin position="24"/>
        <end position="59"/>
    </location>
</feature>
<dbReference type="Proteomes" id="UP000812440">
    <property type="component" value="Chromosome 6"/>
</dbReference>
<evidence type="ECO:0000256" key="1">
    <source>
        <dbReference type="SAM" id="MobiDB-lite"/>
    </source>
</evidence>
<dbReference type="GO" id="GO:0005737">
    <property type="term" value="C:cytoplasm"/>
    <property type="evidence" value="ECO:0007669"/>
    <property type="project" value="TreeGrafter"/>
</dbReference>
<feature type="region of interest" description="Disordered" evidence="1">
    <location>
        <begin position="165"/>
        <end position="203"/>
    </location>
</feature>
<feature type="compositionally biased region" description="Polar residues" evidence="1">
    <location>
        <begin position="118"/>
        <end position="127"/>
    </location>
</feature>
<dbReference type="PANTHER" id="PTHR15672:SF14">
    <property type="entry name" value="CAMP-REGULATED PHOSPHOPROTEIN 21"/>
    <property type="match status" value="1"/>
</dbReference>
<dbReference type="EMBL" id="JAACNH010000005">
    <property type="protein sequence ID" value="KAG8442690.1"/>
    <property type="molecule type" value="Genomic_DNA"/>
</dbReference>
<dbReference type="PROSITE" id="PS51673">
    <property type="entry name" value="SUZ"/>
    <property type="match status" value="1"/>
</dbReference>
<dbReference type="PANTHER" id="PTHR15672">
    <property type="entry name" value="CAMP-REGULATED PHOSPHOPROTEIN 21 RELATED R3H DOMAIN CONTAINING PROTEIN"/>
    <property type="match status" value="1"/>
</dbReference>
<evidence type="ECO:0000313" key="4">
    <source>
        <dbReference type="Proteomes" id="UP000812440"/>
    </source>
</evidence>
<gene>
    <name evidence="3" type="ORF">GDO86_011471</name>
</gene>
<feature type="domain" description="SUZ" evidence="2">
    <location>
        <begin position="6"/>
        <end position="78"/>
    </location>
</feature>
<feature type="region of interest" description="Disordered" evidence="1">
    <location>
        <begin position="109"/>
        <end position="147"/>
    </location>
</feature>
<dbReference type="InterPro" id="IPR051937">
    <property type="entry name" value="R3H_domain_containing"/>
</dbReference>